<evidence type="ECO:0000256" key="1">
    <source>
        <dbReference type="ARBA" id="ARBA00004162"/>
    </source>
</evidence>
<organism evidence="11 12">
    <name type="scientific">Lactobacillus iners</name>
    <dbReference type="NCBI Taxonomy" id="147802"/>
    <lineage>
        <taxon>Bacteria</taxon>
        <taxon>Bacillati</taxon>
        <taxon>Bacillota</taxon>
        <taxon>Bacilli</taxon>
        <taxon>Lactobacillales</taxon>
        <taxon>Lactobacillaceae</taxon>
        <taxon>Lactobacillus</taxon>
    </lineage>
</organism>
<dbReference type="GO" id="GO:0005886">
    <property type="term" value="C:plasma membrane"/>
    <property type="evidence" value="ECO:0007669"/>
    <property type="project" value="UniProtKB-SubCell"/>
</dbReference>
<keyword evidence="3" id="KW-1003">Cell membrane</keyword>
<sequence length="108" mass="12364">MKVLHKLFKRKVKGFTLIEMVVVIAIIAMLILLIAPNLFSYRDKANNTANDAFIKTVQMQVDLYKDEYGKNITVSDMHDKNYLTDNQVKKIEANHITIKDGKVIAPKN</sequence>
<evidence type="ECO:0000256" key="2">
    <source>
        <dbReference type="ARBA" id="ARBA00004241"/>
    </source>
</evidence>
<dbReference type="Gene3D" id="3.30.700.10">
    <property type="entry name" value="Glycoprotein, Type 4 Pilin"/>
    <property type="match status" value="1"/>
</dbReference>
<dbReference type="AlphaFoldDB" id="A0A6G7B8S5"/>
<comment type="similarity">
    <text evidence="9">Belongs to the ComGC family.</text>
</comment>
<dbReference type="Proteomes" id="UP000501676">
    <property type="component" value="Chromosome"/>
</dbReference>
<dbReference type="RefSeq" id="WP_006731741.1">
    <property type="nucleotide sequence ID" value="NZ_CABKQA010000003.1"/>
</dbReference>
<dbReference type="GeneID" id="93221239"/>
<keyword evidence="5 10" id="KW-0812">Transmembrane</keyword>
<dbReference type="InterPro" id="IPR016940">
    <property type="entry name" value="ComGC"/>
</dbReference>
<dbReference type="PIRSF" id="PIRSF029928">
    <property type="entry name" value="Late_competence_ComGC"/>
    <property type="match status" value="1"/>
</dbReference>
<evidence type="ECO:0000313" key="11">
    <source>
        <dbReference type="EMBL" id="QIH23564.1"/>
    </source>
</evidence>
<dbReference type="EMBL" id="CP049228">
    <property type="protein sequence ID" value="QIH23564.1"/>
    <property type="molecule type" value="Genomic_DNA"/>
</dbReference>
<evidence type="ECO:0000256" key="5">
    <source>
        <dbReference type="ARBA" id="ARBA00022692"/>
    </source>
</evidence>
<name>A0A6G7B8S5_9LACO</name>
<dbReference type="PROSITE" id="PS00409">
    <property type="entry name" value="PROKAR_NTER_METHYL"/>
    <property type="match status" value="1"/>
</dbReference>
<reference evidence="11 12" key="1">
    <citation type="submission" date="2020-02" db="EMBL/GenBank/DDBJ databases">
        <title>Complete genome sequences of six Lactobacillus iners strains isolated from the human vagina.</title>
        <authorList>
            <person name="France M.T."/>
            <person name="Rutt L."/>
            <person name="Narina S."/>
            <person name="Arbaugh S."/>
            <person name="Humphrys M.S."/>
            <person name="Ma B."/>
            <person name="Hayward M.R."/>
            <person name="Relman D."/>
            <person name="Kwon D.S."/>
            <person name="Ravel J."/>
        </authorList>
    </citation>
    <scope>NUCLEOTIDE SEQUENCE [LARGE SCALE GENOMIC DNA]</scope>
    <source>
        <strain evidence="11 12">C0210C1</strain>
    </source>
</reference>
<dbReference type="GO" id="GO:0015628">
    <property type="term" value="P:protein secretion by the type II secretion system"/>
    <property type="evidence" value="ECO:0007669"/>
    <property type="project" value="InterPro"/>
</dbReference>
<comment type="subcellular location">
    <subcellularLocation>
        <location evidence="1">Cell membrane</location>
        <topology evidence="1">Single-pass membrane protein</topology>
    </subcellularLocation>
    <subcellularLocation>
        <location evidence="2">Cell surface</location>
    </subcellularLocation>
</comment>
<keyword evidence="6 10" id="KW-1133">Transmembrane helix</keyword>
<dbReference type="PRINTS" id="PR00813">
    <property type="entry name" value="BCTERIALGSPG"/>
</dbReference>
<dbReference type="PANTHER" id="PTHR30093">
    <property type="entry name" value="GENERAL SECRETION PATHWAY PROTEIN G"/>
    <property type="match status" value="1"/>
</dbReference>
<accession>A0A6G7B8S5</accession>
<dbReference type="InterPro" id="IPR000983">
    <property type="entry name" value="Bac_GSPG_pilin"/>
</dbReference>
<evidence type="ECO:0000256" key="8">
    <source>
        <dbReference type="ARBA" id="ARBA00023287"/>
    </source>
</evidence>
<keyword evidence="8" id="KW-0178">Competence</keyword>
<evidence type="ECO:0000256" key="7">
    <source>
        <dbReference type="ARBA" id="ARBA00023136"/>
    </source>
</evidence>
<dbReference type="InterPro" id="IPR012902">
    <property type="entry name" value="N_methyl_site"/>
</dbReference>
<dbReference type="GO" id="GO:0030420">
    <property type="term" value="P:establishment of competence for transformation"/>
    <property type="evidence" value="ECO:0007669"/>
    <property type="project" value="UniProtKB-KW"/>
</dbReference>
<feature type="transmembrane region" description="Helical" evidence="10">
    <location>
        <begin position="12"/>
        <end position="35"/>
    </location>
</feature>
<dbReference type="GO" id="GO:0009986">
    <property type="term" value="C:cell surface"/>
    <property type="evidence" value="ECO:0007669"/>
    <property type="project" value="UniProtKB-SubCell"/>
</dbReference>
<dbReference type="SUPFAM" id="SSF54523">
    <property type="entry name" value="Pili subunits"/>
    <property type="match status" value="1"/>
</dbReference>
<dbReference type="NCBIfam" id="NF040999">
    <property type="entry name" value="pilin_ComGC"/>
    <property type="match status" value="1"/>
</dbReference>
<protein>
    <submittedName>
        <fullName evidence="11">Prepilin-type N-terminal cleavage/methylation domain-containing protein</fullName>
    </submittedName>
</protein>
<evidence type="ECO:0000256" key="6">
    <source>
        <dbReference type="ARBA" id="ARBA00022989"/>
    </source>
</evidence>
<evidence type="ECO:0000256" key="9">
    <source>
        <dbReference type="ARBA" id="ARBA00043982"/>
    </source>
</evidence>
<dbReference type="Pfam" id="PF07963">
    <property type="entry name" value="N_methyl"/>
    <property type="match status" value="1"/>
</dbReference>
<dbReference type="GO" id="GO:0015627">
    <property type="term" value="C:type II protein secretion system complex"/>
    <property type="evidence" value="ECO:0007669"/>
    <property type="project" value="InterPro"/>
</dbReference>
<evidence type="ECO:0000256" key="4">
    <source>
        <dbReference type="ARBA" id="ARBA00022481"/>
    </source>
</evidence>
<proteinExistence type="inferred from homology"/>
<dbReference type="NCBIfam" id="TIGR02532">
    <property type="entry name" value="IV_pilin_GFxxxE"/>
    <property type="match status" value="1"/>
</dbReference>
<evidence type="ECO:0000256" key="10">
    <source>
        <dbReference type="SAM" id="Phobius"/>
    </source>
</evidence>
<evidence type="ECO:0000313" key="12">
    <source>
        <dbReference type="Proteomes" id="UP000501676"/>
    </source>
</evidence>
<gene>
    <name evidence="11" type="ORF">G6Z83_02260</name>
</gene>
<keyword evidence="7 10" id="KW-0472">Membrane</keyword>
<dbReference type="InterPro" id="IPR045584">
    <property type="entry name" value="Pilin-like"/>
</dbReference>
<evidence type="ECO:0000256" key="3">
    <source>
        <dbReference type="ARBA" id="ARBA00022475"/>
    </source>
</evidence>
<keyword evidence="4" id="KW-0488">Methylation</keyword>